<name>A0A3S5YB67_RHOH1</name>
<dbReference type="Pfam" id="PF10974">
    <property type="entry name" value="DUF2804"/>
    <property type="match status" value="1"/>
</dbReference>
<dbReference type="RefSeq" id="WP_013417021.1">
    <property type="nucleotide sequence ID" value="NC_014659.1"/>
</dbReference>
<protein>
    <recommendedName>
        <fullName evidence="3">DUF2804 domain-containing protein</fullName>
    </recommendedName>
</protein>
<dbReference type="AlphaFoldDB" id="A0A3S5YB67"/>
<dbReference type="PANTHER" id="PTHR35868:SF3">
    <property type="entry name" value="DUF2804 DOMAIN-CONTAINING PROTEIN"/>
    <property type="match status" value="1"/>
</dbReference>
<evidence type="ECO:0000313" key="1">
    <source>
        <dbReference type="EMBL" id="CBH49782.1"/>
    </source>
</evidence>
<organism evidence="1">
    <name type="scientific">Rhodococcus hoagii (strain 103S)</name>
    <name type="common">Rhodococcus equi</name>
    <dbReference type="NCBI Taxonomy" id="685727"/>
    <lineage>
        <taxon>Bacteria</taxon>
        <taxon>Bacillati</taxon>
        <taxon>Actinomycetota</taxon>
        <taxon>Actinomycetes</taxon>
        <taxon>Mycobacteriales</taxon>
        <taxon>Nocardiaceae</taxon>
        <taxon>Prescottella</taxon>
    </lineage>
</organism>
<accession>A0A3S5YB67</accession>
<dbReference type="PANTHER" id="PTHR35868">
    <property type="entry name" value="DUF2804 DOMAIN-CONTAINING PROTEIN-RELATED"/>
    <property type="match status" value="1"/>
</dbReference>
<reference evidence="1" key="1">
    <citation type="journal article" date="2010" name="PLoS Genet.">
        <title>The genome of a pathogenic rhodococcus: cooptive virulence underpinned by key gene acquisitions.</title>
        <authorList>
            <person name="Letek M."/>
            <person name="Gonzalez P."/>
            <person name="Macarthur I."/>
            <person name="Rodriguez H."/>
            <person name="Freeman T.C."/>
            <person name="Valero-Rello A."/>
            <person name="Blanco M."/>
            <person name="Buckley T."/>
            <person name="Cherevach I."/>
            <person name="Fahey R."/>
            <person name="Hapeshi A."/>
            <person name="Holdstock J."/>
            <person name="Leadon D."/>
            <person name="Navas J."/>
            <person name="Ocampo A."/>
            <person name="Quail M.A."/>
            <person name="Sanders M."/>
            <person name="Scortti M.M."/>
            <person name="Prescott J.F."/>
            <person name="Fogarty U."/>
            <person name="Meijer W.G."/>
            <person name="Parkhill J."/>
            <person name="Bentley S.D."/>
            <person name="Vazquez-Boland J.A."/>
        </authorList>
    </citation>
    <scope>NUCLEOTIDE SEQUENCE [LARGE SCALE GENOMIC DNA]</scope>
    <source>
        <strain evidence="1 2">103S</strain>
    </source>
</reference>
<dbReference type="InterPro" id="IPR021243">
    <property type="entry name" value="DUF2804"/>
</dbReference>
<dbReference type="EMBL" id="FN563149">
    <property type="protein sequence ID" value="CBH49782.1"/>
    <property type="molecule type" value="Genomic_DNA"/>
</dbReference>
<gene>
    <name evidence="1" type="ordered locus">REQ_37940</name>
</gene>
<proteinExistence type="predicted"/>
<dbReference type="KEGG" id="req:REQ_37940"/>
<dbReference type="Proteomes" id="UP001154400">
    <property type="component" value="Chromosome"/>
</dbReference>
<sequence>MQHRLQPGPLLDESGRLAEAGWADAEVRRYDRAAVTAPSWRIKEWDYYCVLTPEHGLALTVSDNGYMGLLGVSWLDLRNRREVTENVMLPFPLGRMGLPASADTGDVVVEHKKMRIAFRHDAGGRVLSIDHPGFDGGRGLRGELRLARPDTASSGRSAGSAPARMVIATPFPKAPKAFYYNQKINCLPATGQVTVGGDTVVFEPESAFGVFDWGRGVWTYDNTWYWGSASGVVDGRSFGFNIGYGFGDTSAASENMVFVGGVAHKLDRVMFHLPEGTYDAAPWKFSSNEGRFEMVFEPILDRAAAVDFKVLRSIQHQVFGRFTGHVVLDDGSRMEVTDLLGFAEEVRNRW</sequence>
<evidence type="ECO:0008006" key="3">
    <source>
        <dbReference type="Google" id="ProtNLM"/>
    </source>
</evidence>
<evidence type="ECO:0000313" key="2">
    <source>
        <dbReference type="Proteomes" id="UP000006892"/>
    </source>
</evidence>